<dbReference type="InterPro" id="IPR008930">
    <property type="entry name" value="Terpenoid_cyclase/PrenylTrfase"/>
</dbReference>
<dbReference type="GO" id="GO:0005811">
    <property type="term" value="C:lipid droplet"/>
    <property type="evidence" value="ECO:0007669"/>
    <property type="project" value="InterPro"/>
</dbReference>
<reference evidence="5 6" key="1">
    <citation type="journal article" date="2010" name="Nature">
        <title>The Ectocarpus genome and the independent evolution of multicellularity in brown algae.</title>
        <authorList>
            <person name="Cock J.M."/>
            <person name="Sterck L."/>
            <person name="Rouze P."/>
            <person name="Scornet D."/>
            <person name="Allen A.E."/>
            <person name="Amoutzias G."/>
            <person name="Anthouard V."/>
            <person name="Artiguenave F."/>
            <person name="Aury J.M."/>
            <person name="Badger J.H."/>
            <person name="Beszteri B."/>
            <person name="Billiau K."/>
            <person name="Bonnet E."/>
            <person name="Bothwell J.H."/>
            <person name="Bowler C."/>
            <person name="Boyen C."/>
            <person name="Brownlee C."/>
            <person name="Carrano C.J."/>
            <person name="Charrier B."/>
            <person name="Cho G.Y."/>
            <person name="Coelho S.M."/>
            <person name="Collen J."/>
            <person name="Corre E."/>
            <person name="Da Silva C."/>
            <person name="Delage L."/>
            <person name="Delaroque N."/>
            <person name="Dittami S.M."/>
            <person name="Doulbeau S."/>
            <person name="Elias M."/>
            <person name="Farnham G."/>
            <person name="Gachon C.M."/>
            <person name="Gschloessl B."/>
            <person name="Heesch S."/>
            <person name="Jabbari K."/>
            <person name="Jubin C."/>
            <person name="Kawai H."/>
            <person name="Kimura K."/>
            <person name="Kloareg B."/>
            <person name="Kupper F.C."/>
            <person name="Lang D."/>
            <person name="Le Bail A."/>
            <person name="Leblanc C."/>
            <person name="Lerouge P."/>
            <person name="Lohr M."/>
            <person name="Lopez P.J."/>
            <person name="Martens C."/>
            <person name="Maumus F."/>
            <person name="Michel G."/>
            <person name="Miranda-Saavedra D."/>
            <person name="Morales J."/>
            <person name="Moreau H."/>
            <person name="Motomura T."/>
            <person name="Nagasato C."/>
            <person name="Napoli C.A."/>
            <person name="Nelson D.R."/>
            <person name="Nyvall-Collen P."/>
            <person name="Peters A.F."/>
            <person name="Pommier C."/>
            <person name="Potin P."/>
            <person name="Poulain J."/>
            <person name="Quesneville H."/>
            <person name="Read B."/>
            <person name="Rensing S.A."/>
            <person name="Ritter A."/>
            <person name="Rousvoal S."/>
            <person name="Samanta M."/>
            <person name="Samson G."/>
            <person name="Schroeder D.C."/>
            <person name="Segurens B."/>
            <person name="Strittmatter M."/>
            <person name="Tonon T."/>
            <person name="Tregear J.W."/>
            <person name="Valentin K."/>
            <person name="von Dassow P."/>
            <person name="Yamagishi T."/>
            <person name="Van de Peer Y."/>
            <person name="Wincker P."/>
        </authorList>
    </citation>
    <scope>NUCLEOTIDE SEQUENCE [LARGE SCALE GENOMIC DNA]</scope>
    <source>
        <strain evidence="6">Ec32 / CCAP1310/4</strain>
    </source>
</reference>
<dbReference type="PANTHER" id="PTHR11764:SF20">
    <property type="entry name" value="LANOSTEROL SYNTHASE"/>
    <property type="match status" value="1"/>
</dbReference>
<evidence type="ECO:0000256" key="1">
    <source>
        <dbReference type="ARBA" id="ARBA00009755"/>
    </source>
</evidence>
<accession>D8LFF9</accession>
<evidence type="ECO:0000256" key="2">
    <source>
        <dbReference type="ARBA" id="ARBA00022737"/>
    </source>
</evidence>
<dbReference type="Proteomes" id="UP000002630">
    <property type="component" value="Linkage Group LG18"/>
</dbReference>
<dbReference type="EMBL" id="FN649743">
    <property type="protein sequence ID" value="CBN75619.1"/>
    <property type="molecule type" value="Genomic_DNA"/>
</dbReference>
<evidence type="ECO:0000313" key="5">
    <source>
        <dbReference type="EMBL" id="CBN75619.1"/>
    </source>
</evidence>
<dbReference type="InParanoid" id="D8LFF9"/>
<keyword evidence="2" id="KW-0677">Repeat</keyword>
<name>D8LFF9_ECTSI</name>
<keyword evidence="6" id="KW-1185">Reference proteome</keyword>
<proteinExistence type="inferred from homology"/>
<evidence type="ECO:0000313" key="6">
    <source>
        <dbReference type="Proteomes" id="UP000002630"/>
    </source>
</evidence>
<dbReference type="EC" id="5.4.99.8" evidence="5"/>
<dbReference type="PANTHER" id="PTHR11764">
    <property type="entry name" value="TERPENE CYCLASE/MUTASE FAMILY MEMBER"/>
    <property type="match status" value="1"/>
</dbReference>
<comment type="similarity">
    <text evidence="1">Belongs to the terpene cyclase/mutase family.</text>
</comment>
<dbReference type="InterPro" id="IPR018333">
    <property type="entry name" value="Squalene_cyclase"/>
</dbReference>
<dbReference type="STRING" id="2880.D8LFF9"/>
<dbReference type="OMA" id="CWARQTI"/>
<dbReference type="Gene3D" id="1.50.10.20">
    <property type="match status" value="1"/>
</dbReference>
<dbReference type="InterPro" id="IPR032697">
    <property type="entry name" value="SQ_cyclase_N"/>
</dbReference>
<gene>
    <name evidence="5" type="primary">CAS</name>
    <name evidence="5" type="ORF">Esi_0148_0074</name>
</gene>
<dbReference type="Pfam" id="PF13249">
    <property type="entry name" value="SQHop_cyclase_N"/>
    <property type="match status" value="1"/>
</dbReference>
<dbReference type="EMBL" id="FN648054">
    <property type="protein sequence ID" value="CBN75619.1"/>
    <property type="molecule type" value="Genomic_DNA"/>
</dbReference>
<dbReference type="OrthoDB" id="192024at2759"/>
<dbReference type="AlphaFoldDB" id="D8LFF9"/>
<protein>
    <submittedName>
        <fullName evidence="5">Cycloartenol synthase</fullName>
        <ecNumber evidence="5">5.4.99.8</ecNumber>
    </submittedName>
</protein>
<keyword evidence="3 5" id="KW-0413">Isomerase</keyword>
<dbReference type="SUPFAM" id="SSF48239">
    <property type="entry name" value="Terpenoid cyclases/Protein prenyltransferases"/>
    <property type="match status" value="2"/>
</dbReference>
<dbReference type="GO" id="GO:0016871">
    <property type="term" value="F:cycloartenol synthase activity"/>
    <property type="evidence" value="ECO:0007669"/>
    <property type="project" value="UniProtKB-EC"/>
</dbReference>
<dbReference type="FunFam" id="1.50.10.20:FF:000002">
    <property type="entry name" value="Terpene cyclase/mutase family member"/>
    <property type="match status" value="1"/>
</dbReference>
<dbReference type="GO" id="GO:0016104">
    <property type="term" value="P:triterpenoid biosynthetic process"/>
    <property type="evidence" value="ECO:0007669"/>
    <property type="project" value="InterPro"/>
</dbReference>
<evidence type="ECO:0000256" key="3">
    <source>
        <dbReference type="ARBA" id="ARBA00023235"/>
    </source>
</evidence>
<dbReference type="NCBIfam" id="TIGR01787">
    <property type="entry name" value="squalene_cyclas"/>
    <property type="match status" value="1"/>
</dbReference>
<organism evidence="5 6">
    <name type="scientific">Ectocarpus siliculosus</name>
    <name type="common">Brown alga</name>
    <name type="synonym">Conferva siliculosa</name>
    <dbReference type="NCBI Taxonomy" id="2880"/>
    <lineage>
        <taxon>Eukaryota</taxon>
        <taxon>Sar</taxon>
        <taxon>Stramenopiles</taxon>
        <taxon>Ochrophyta</taxon>
        <taxon>PX clade</taxon>
        <taxon>Phaeophyceae</taxon>
        <taxon>Ectocarpales</taxon>
        <taxon>Ectocarpaceae</taxon>
        <taxon>Ectocarpus</taxon>
    </lineage>
</organism>
<dbReference type="eggNOG" id="KOG0497">
    <property type="taxonomic scope" value="Eukaryota"/>
</dbReference>
<evidence type="ECO:0000259" key="4">
    <source>
        <dbReference type="Pfam" id="PF13249"/>
    </source>
</evidence>
<sequence length="580" mass="65745">MISLEDPAALCGAAAAVGVPLLVWAWNKHVRYWYYAAWPIAYPGDVVPNRLERRGRWEDKTSALPTGWKFSCARESHQRTEDRWAETGLKLTGEAAGRQSWHWCGTDAGDDASLGAADDAPTFNPSVNPNSGDKIFRAQQLRKWEGPRPDETETPKDALGAAKKGFAFHQMLQCDDGHWGGDYAGPMFLMPGLIVAFYVTGTPLGEERRAGMEAYLRNHQQADGGWGTHIECASTMFGTVLSYISLRLLGVSVEDGACARGLKFVRENGGGSMAPSWAKFWMAVLGVYEWEGINSVPAELWLLPRWFPFHPWRMWCHSRMVYLPMSYLYSTRFTHDAKSDSLCMALREELYLKPYDEVDWDANRHLCCPMDTYSELHPAMRLLQNVLAFYERWLCVGPLRWLRKRGAEFAMEYMRAEDEQTNSVCIGPVNKAFHVLISWVDGGKKASHEAFQRHLQRVDDYLWVAEDGVKMQGYNGSQNWDTSFAVQALAESELCEDFPVCASKGWRYLEATQIKFDERERDKYFRHISKGGWPFSTAAHGWPISDCTGEGLKAHRPSGAGAGLKALRLRLWLWLLVLLQ</sequence>
<feature type="domain" description="Squalene cyclase N-terminal" evidence="4">
    <location>
        <begin position="172"/>
        <end position="466"/>
    </location>
</feature>